<protein>
    <submittedName>
        <fullName evidence="2">Uncharacterized protein</fullName>
    </submittedName>
</protein>
<dbReference type="Proteomes" id="UP000295479">
    <property type="component" value="Unassembled WGS sequence"/>
</dbReference>
<dbReference type="OrthoDB" id="709028at2"/>
<dbReference type="AlphaFoldDB" id="A0A4R5CDI9"/>
<feature type="transmembrane region" description="Helical" evidence="1">
    <location>
        <begin position="162"/>
        <end position="182"/>
    </location>
</feature>
<feature type="transmembrane region" description="Helical" evidence="1">
    <location>
        <begin position="80"/>
        <end position="97"/>
    </location>
</feature>
<feature type="transmembrane region" description="Helical" evidence="1">
    <location>
        <begin position="118"/>
        <end position="142"/>
    </location>
</feature>
<accession>A0A4R5CDI9</accession>
<name>A0A4R5CDI9_9FLAO</name>
<feature type="transmembrane region" description="Helical" evidence="1">
    <location>
        <begin position="37"/>
        <end position="60"/>
    </location>
</feature>
<keyword evidence="1" id="KW-1133">Transmembrane helix</keyword>
<organism evidence="2 3">
    <name type="scientific">Flavobacterium cellulosilyticum</name>
    <dbReference type="NCBI Taxonomy" id="2541731"/>
    <lineage>
        <taxon>Bacteria</taxon>
        <taxon>Pseudomonadati</taxon>
        <taxon>Bacteroidota</taxon>
        <taxon>Flavobacteriia</taxon>
        <taxon>Flavobacteriales</taxon>
        <taxon>Flavobacteriaceae</taxon>
        <taxon>Flavobacterium</taxon>
    </lineage>
</organism>
<evidence type="ECO:0000313" key="3">
    <source>
        <dbReference type="Proteomes" id="UP000295479"/>
    </source>
</evidence>
<reference evidence="2 3" key="1">
    <citation type="submission" date="2019-03" db="EMBL/GenBank/DDBJ databases">
        <title>Flavobacterium AR-3-4 sp. nov. isolated from arctic soil.</title>
        <authorList>
            <person name="Chaudhary D.K."/>
        </authorList>
    </citation>
    <scope>NUCLEOTIDE SEQUENCE [LARGE SCALE GENOMIC DNA]</scope>
    <source>
        <strain evidence="2 3">AR-3-4</strain>
    </source>
</reference>
<proteinExistence type="predicted"/>
<evidence type="ECO:0000313" key="2">
    <source>
        <dbReference type="EMBL" id="TDD96936.1"/>
    </source>
</evidence>
<keyword evidence="3" id="KW-1185">Reference proteome</keyword>
<keyword evidence="1" id="KW-0472">Membrane</keyword>
<evidence type="ECO:0000256" key="1">
    <source>
        <dbReference type="SAM" id="Phobius"/>
    </source>
</evidence>
<gene>
    <name evidence="2" type="ORF">E0F76_09840</name>
</gene>
<comment type="caution">
    <text evidence="2">The sequence shown here is derived from an EMBL/GenBank/DDBJ whole genome shotgun (WGS) entry which is preliminary data.</text>
</comment>
<dbReference type="RefSeq" id="WP_132004947.1">
    <property type="nucleotide sequence ID" value="NZ_SMFK01000005.1"/>
</dbReference>
<keyword evidence="1" id="KW-0812">Transmembrane</keyword>
<sequence length="205" mass="23846">MKELDLLKKDWKKNENSFEQVSENEIYKMLHAKSSSVVKWILIVSIIEFVILNGISFLIGDNGYSKFLDLHPFINFLEKFNYLVILVFIYLFYRNYKNISVLHSSKKLIEHILKTRKIVTYYIFWNIFIGGISGAIGGIEGFNRGFNGGNNRPENTIGVIEVNYITIIVMALLIMGGIWLFYKILYGGFLKKLKQNNEELKKIDL</sequence>
<dbReference type="EMBL" id="SMFK01000005">
    <property type="protein sequence ID" value="TDD96936.1"/>
    <property type="molecule type" value="Genomic_DNA"/>
</dbReference>